<comment type="caution">
    <text evidence="4">The sequence shown here is derived from an EMBL/GenBank/DDBJ whole genome shotgun (WGS) entry which is preliminary data.</text>
</comment>
<feature type="region of interest" description="Disordered" evidence="2">
    <location>
        <begin position="1"/>
        <end position="43"/>
    </location>
</feature>
<sequence>MQQKKSGKKKRKSSSRDHAYQRDESRARKSNKTKGKKSQATLKNKKSEKKTLVSIILNILFYVITISIIFGAVLFTVSKDSNKSFFGYRFYTVLTNSMMPKDPKTQKGGFAAGDMIIIKKVDPKSLEVGDIITYDLMVSKGQNDAVLTHRIIKKLENFENSGDTYFETQGDFNTGKDGRPVSPDQINGKKVFVIPKVGKLMTFLRENWFVSIGLILATFALIQSLKFYFSKSKIEKRKPKRRKV</sequence>
<gene>
    <name evidence="4" type="ORF">ESZ54_08895</name>
</gene>
<dbReference type="GO" id="GO:0009003">
    <property type="term" value="F:signal peptidase activity"/>
    <property type="evidence" value="ECO:0007669"/>
    <property type="project" value="UniProtKB-EC"/>
</dbReference>
<dbReference type="InterPro" id="IPR019533">
    <property type="entry name" value="Peptidase_S26"/>
</dbReference>
<evidence type="ECO:0000313" key="4">
    <source>
        <dbReference type="EMBL" id="THB60699.1"/>
    </source>
</evidence>
<dbReference type="EMBL" id="SDGV01000018">
    <property type="protein sequence ID" value="THB60699.1"/>
    <property type="molecule type" value="Genomic_DNA"/>
</dbReference>
<dbReference type="GO" id="GO:0004252">
    <property type="term" value="F:serine-type endopeptidase activity"/>
    <property type="evidence" value="ECO:0007669"/>
    <property type="project" value="UniProtKB-UniRule"/>
</dbReference>
<dbReference type="Proteomes" id="UP000310506">
    <property type="component" value="Unassembled WGS sequence"/>
</dbReference>
<dbReference type="PANTHER" id="PTHR10806">
    <property type="entry name" value="SIGNAL PEPTIDASE COMPLEX CATALYTIC SUBUNIT SEC11"/>
    <property type="match status" value="1"/>
</dbReference>
<evidence type="ECO:0000256" key="3">
    <source>
        <dbReference type="SAM" id="Phobius"/>
    </source>
</evidence>
<dbReference type="GO" id="GO:0006465">
    <property type="term" value="P:signal peptide processing"/>
    <property type="evidence" value="ECO:0007669"/>
    <property type="project" value="UniProtKB-UniRule"/>
</dbReference>
<dbReference type="EC" id="3.4.21.89" evidence="1"/>
<proteinExistence type="predicted"/>
<dbReference type="NCBIfam" id="TIGR02228">
    <property type="entry name" value="sigpep_I_arch"/>
    <property type="match status" value="1"/>
</dbReference>
<keyword evidence="3" id="KW-0812">Transmembrane</keyword>
<evidence type="ECO:0000256" key="2">
    <source>
        <dbReference type="SAM" id="MobiDB-lite"/>
    </source>
</evidence>
<accession>A0A4V3TUX9</accession>
<keyword evidence="4" id="KW-0378">Hydrolase</keyword>
<keyword evidence="3" id="KW-0472">Membrane</keyword>
<feature type="transmembrane region" description="Helical" evidence="3">
    <location>
        <begin position="208"/>
        <end position="229"/>
    </location>
</feature>
<protein>
    <recommendedName>
        <fullName evidence="1">Signal peptidase I</fullName>
        <ecNumber evidence="1">3.4.21.89</ecNumber>
    </recommendedName>
</protein>
<reference evidence="4 5" key="1">
    <citation type="submission" date="2019-01" db="EMBL/GenBank/DDBJ databases">
        <title>Vagococcus silagei sp. nov. isolated from brewer's grain.</title>
        <authorList>
            <person name="Guu J.-R."/>
        </authorList>
    </citation>
    <scope>NUCLEOTIDE SEQUENCE [LARGE SCALE GENOMIC DNA]</scope>
    <source>
        <strain evidence="4 5">2B-2</strain>
    </source>
</reference>
<keyword evidence="5" id="KW-1185">Reference proteome</keyword>
<organism evidence="4 5">
    <name type="scientific">Vagococcus silagei</name>
    <dbReference type="NCBI Taxonomy" id="2508885"/>
    <lineage>
        <taxon>Bacteria</taxon>
        <taxon>Bacillati</taxon>
        <taxon>Bacillota</taxon>
        <taxon>Bacilli</taxon>
        <taxon>Lactobacillales</taxon>
        <taxon>Enterococcaceae</taxon>
        <taxon>Vagococcus</taxon>
    </lineage>
</organism>
<dbReference type="RefSeq" id="WP_136137324.1">
    <property type="nucleotide sequence ID" value="NZ_SDGV01000018.1"/>
</dbReference>
<feature type="compositionally biased region" description="Basic residues" evidence="2">
    <location>
        <begin position="1"/>
        <end position="13"/>
    </location>
</feature>
<keyword evidence="3" id="KW-1133">Transmembrane helix</keyword>
<feature type="compositionally biased region" description="Basic and acidic residues" evidence="2">
    <location>
        <begin position="14"/>
        <end position="27"/>
    </location>
</feature>
<evidence type="ECO:0000313" key="5">
    <source>
        <dbReference type="Proteomes" id="UP000310506"/>
    </source>
</evidence>
<feature type="compositionally biased region" description="Basic residues" evidence="2">
    <location>
        <begin position="28"/>
        <end position="43"/>
    </location>
</feature>
<dbReference type="GO" id="GO:0016020">
    <property type="term" value="C:membrane"/>
    <property type="evidence" value="ECO:0007669"/>
    <property type="project" value="UniProtKB-UniRule"/>
</dbReference>
<dbReference type="PANTHER" id="PTHR10806:SF6">
    <property type="entry name" value="SIGNAL PEPTIDASE COMPLEX CATALYTIC SUBUNIT SEC11"/>
    <property type="match status" value="1"/>
</dbReference>
<dbReference type="CDD" id="cd06530">
    <property type="entry name" value="S26_SPase_I"/>
    <property type="match status" value="1"/>
</dbReference>
<dbReference type="InterPro" id="IPR001733">
    <property type="entry name" value="Peptidase_S26B"/>
</dbReference>
<feature type="transmembrane region" description="Helical" evidence="3">
    <location>
        <begin position="52"/>
        <end position="77"/>
    </location>
</feature>
<dbReference type="OrthoDB" id="1648066at2"/>
<evidence type="ECO:0000256" key="1">
    <source>
        <dbReference type="NCBIfam" id="TIGR02228"/>
    </source>
</evidence>
<dbReference type="AlphaFoldDB" id="A0A4V3TUX9"/>
<name>A0A4V3TUX9_9ENTE</name>